<dbReference type="GO" id="GO:0016747">
    <property type="term" value="F:acyltransferase activity, transferring groups other than amino-acyl groups"/>
    <property type="evidence" value="ECO:0007669"/>
    <property type="project" value="InterPro"/>
</dbReference>
<feature type="compositionally biased region" description="Polar residues" evidence="1">
    <location>
        <begin position="426"/>
        <end position="441"/>
    </location>
</feature>
<dbReference type="Pfam" id="PF01757">
    <property type="entry name" value="Acyl_transf_3"/>
    <property type="match status" value="1"/>
</dbReference>
<feature type="transmembrane region" description="Helical" evidence="2">
    <location>
        <begin position="202"/>
        <end position="219"/>
    </location>
</feature>
<dbReference type="RefSeq" id="WP_190210872.1">
    <property type="nucleotide sequence ID" value="NZ_BNBO01000010.1"/>
</dbReference>
<feature type="transmembrane region" description="Helical" evidence="2">
    <location>
        <begin position="21"/>
        <end position="41"/>
    </location>
</feature>
<name>A0A919KQE6_9ACTN</name>
<reference evidence="4" key="2">
    <citation type="submission" date="2020-09" db="EMBL/GenBank/DDBJ databases">
        <authorList>
            <person name="Sun Q."/>
            <person name="Ohkuma M."/>
        </authorList>
    </citation>
    <scope>NUCLEOTIDE SEQUENCE</scope>
    <source>
        <strain evidence="4">JCM 4646</strain>
    </source>
</reference>
<keyword evidence="2" id="KW-1133">Transmembrane helix</keyword>
<feature type="transmembrane region" description="Helical" evidence="2">
    <location>
        <begin position="239"/>
        <end position="258"/>
    </location>
</feature>
<dbReference type="InterPro" id="IPR002656">
    <property type="entry name" value="Acyl_transf_3_dom"/>
</dbReference>
<evidence type="ECO:0000313" key="4">
    <source>
        <dbReference type="EMBL" id="GHH68362.1"/>
    </source>
</evidence>
<dbReference type="AlphaFoldDB" id="A0A919KQE6"/>
<keyword evidence="2" id="KW-0812">Transmembrane</keyword>
<comment type="caution">
    <text evidence="4">The sequence shown here is derived from an EMBL/GenBank/DDBJ whole genome shotgun (WGS) entry which is preliminary data.</text>
</comment>
<keyword evidence="5" id="KW-1185">Reference proteome</keyword>
<feature type="transmembrane region" description="Helical" evidence="2">
    <location>
        <begin position="350"/>
        <end position="370"/>
    </location>
</feature>
<accession>A0A919KQE6</accession>
<feature type="domain" description="Acyltransferase 3" evidence="3">
    <location>
        <begin position="25"/>
        <end position="363"/>
    </location>
</feature>
<feature type="transmembrane region" description="Helical" evidence="2">
    <location>
        <begin position="100"/>
        <end position="119"/>
    </location>
</feature>
<evidence type="ECO:0000313" key="5">
    <source>
        <dbReference type="Proteomes" id="UP000617734"/>
    </source>
</evidence>
<evidence type="ECO:0000256" key="1">
    <source>
        <dbReference type="SAM" id="MobiDB-lite"/>
    </source>
</evidence>
<gene>
    <name evidence="4" type="ORF">GCM10018781_25030</name>
</gene>
<sequence>MRPSSLLRSRGTLAELFSSRANSFGLLRLLMASAVVVSHVYPLALGHLDPLWKRSGMQTDLGKMAVIGFFVTSGFMITGSGRRTTIGRYSWHRALRILPGLWGSLVISTLVIMPLLYHWQHGSLTGFWNHPAGPFFYLKGTWDTSLSGGWDVSGVIKEGVRRGTNFDQSVNGALWSLKYEILCYIVVGLLAAGGVLRHARRFIPLAALGLWILILNDWLDATGWRGIPGDQNTYVNLPFLGGLSTHFIIHLGFAFLLGATVQLYKERVPVHDGLALLSLLAFAATLRWGGLFVIGYPAFTYLVFWLAVRLPRPFQRVGRKRDFSYGIYIYGFTVEQSLAMLGFIKYGKLGFLGCALGATVVLAAFSWYVVESPAMRLKDWTPWPVRRLKARRGAAQDTPSPVSAATGATAASVQAGPAAAPAPEGTEQSAAQGKDTQQSRTAPHVRA</sequence>
<protein>
    <submittedName>
        <fullName evidence="4">O-antigen acetylase</fullName>
    </submittedName>
</protein>
<feature type="region of interest" description="Disordered" evidence="1">
    <location>
        <begin position="391"/>
        <end position="447"/>
    </location>
</feature>
<keyword evidence="2" id="KW-0472">Membrane</keyword>
<feature type="transmembrane region" description="Helical" evidence="2">
    <location>
        <begin position="61"/>
        <end position="79"/>
    </location>
</feature>
<feature type="transmembrane region" description="Helical" evidence="2">
    <location>
        <begin position="270"/>
        <end position="288"/>
    </location>
</feature>
<organism evidence="4 5">
    <name type="scientific">Kitasatospora indigofera</name>
    <dbReference type="NCBI Taxonomy" id="67307"/>
    <lineage>
        <taxon>Bacteria</taxon>
        <taxon>Bacillati</taxon>
        <taxon>Actinomycetota</taxon>
        <taxon>Actinomycetes</taxon>
        <taxon>Kitasatosporales</taxon>
        <taxon>Streptomycetaceae</taxon>
        <taxon>Kitasatospora</taxon>
    </lineage>
</organism>
<dbReference type="GeneID" id="95352954"/>
<proteinExistence type="predicted"/>
<feature type="transmembrane region" description="Helical" evidence="2">
    <location>
        <begin position="177"/>
        <end position="195"/>
    </location>
</feature>
<evidence type="ECO:0000256" key="2">
    <source>
        <dbReference type="SAM" id="Phobius"/>
    </source>
</evidence>
<evidence type="ECO:0000259" key="3">
    <source>
        <dbReference type="Pfam" id="PF01757"/>
    </source>
</evidence>
<dbReference type="EMBL" id="BNBO01000010">
    <property type="protein sequence ID" value="GHH68362.1"/>
    <property type="molecule type" value="Genomic_DNA"/>
</dbReference>
<reference evidence="4" key="1">
    <citation type="journal article" date="2014" name="Int. J. Syst. Evol. Microbiol.">
        <title>Complete genome sequence of Corynebacterium casei LMG S-19264T (=DSM 44701T), isolated from a smear-ripened cheese.</title>
        <authorList>
            <consortium name="US DOE Joint Genome Institute (JGI-PGF)"/>
            <person name="Walter F."/>
            <person name="Albersmeier A."/>
            <person name="Kalinowski J."/>
            <person name="Ruckert C."/>
        </authorList>
    </citation>
    <scope>NUCLEOTIDE SEQUENCE</scope>
    <source>
        <strain evidence="4">JCM 4646</strain>
    </source>
</reference>
<feature type="compositionally biased region" description="Low complexity" evidence="1">
    <location>
        <begin position="398"/>
        <end position="425"/>
    </location>
</feature>
<dbReference type="Proteomes" id="UP000617734">
    <property type="component" value="Unassembled WGS sequence"/>
</dbReference>